<gene>
    <name evidence="2" type="ordered locus">Mnod_6242</name>
</gene>
<dbReference type="KEGG" id="mno:Mnod_6242"/>
<evidence type="ECO:0000313" key="2">
    <source>
        <dbReference type="EMBL" id="ACL61048.1"/>
    </source>
</evidence>
<reference evidence="2 3" key="1">
    <citation type="submission" date="2009-01" db="EMBL/GenBank/DDBJ databases">
        <title>Complete sequence of chromosome of Methylobacterium nodulans ORS 2060.</title>
        <authorList>
            <consortium name="US DOE Joint Genome Institute"/>
            <person name="Lucas S."/>
            <person name="Copeland A."/>
            <person name="Lapidus A."/>
            <person name="Glavina del Rio T."/>
            <person name="Dalin E."/>
            <person name="Tice H."/>
            <person name="Bruce D."/>
            <person name="Goodwin L."/>
            <person name="Pitluck S."/>
            <person name="Sims D."/>
            <person name="Brettin T."/>
            <person name="Detter J.C."/>
            <person name="Han C."/>
            <person name="Larimer F."/>
            <person name="Land M."/>
            <person name="Hauser L."/>
            <person name="Kyrpides N."/>
            <person name="Ivanova N."/>
            <person name="Marx C.J."/>
            <person name="Richardson P."/>
        </authorList>
    </citation>
    <scope>NUCLEOTIDE SEQUENCE [LARGE SCALE GENOMIC DNA]</scope>
    <source>
        <strain evidence="3">LMG 21967 / CNCM I-2342 / ORS 2060</strain>
    </source>
</reference>
<protein>
    <submittedName>
        <fullName evidence="2">Uncharacterized protein</fullName>
    </submittedName>
</protein>
<keyword evidence="3" id="KW-1185">Reference proteome</keyword>
<proteinExistence type="predicted"/>
<name>B8IAK3_METNO</name>
<dbReference type="RefSeq" id="WP_015932631.1">
    <property type="nucleotide sequence ID" value="NC_011894.1"/>
</dbReference>
<dbReference type="Proteomes" id="UP000008207">
    <property type="component" value="Chromosome"/>
</dbReference>
<dbReference type="EMBL" id="CP001349">
    <property type="protein sequence ID" value="ACL61048.1"/>
    <property type="molecule type" value="Genomic_DNA"/>
</dbReference>
<dbReference type="AlphaFoldDB" id="B8IAK3"/>
<dbReference type="STRING" id="460265.Mnod_6242"/>
<dbReference type="HOGENOM" id="CLU_2094000_0_0_5"/>
<sequence length="115" mass="12742">MVEITNRALGPRTLWVKSERGQPVQRTLRRGETAAIELHSPEDPVLKAWRDAGEIVFGEAAEGEDGETATSQDAELDKLSDDELRAYLTDRGVQVGNWGRRRLLAEAERAKATQG</sequence>
<evidence type="ECO:0000313" key="3">
    <source>
        <dbReference type="Proteomes" id="UP000008207"/>
    </source>
</evidence>
<accession>B8IAK3</accession>
<feature type="region of interest" description="Disordered" evidence="1">
    <location>
        <begin position="58"/>
        <end position="78"/>
    </location>
</feature>
<organism evidence="2 3">
    <name type="scientific">Methylobacterium nodulans (strain LMG 21967 / CNCM I-2342 / ORS 2060)</name>
    <dbReference type="NCBI Taxonomy" id="460265"/>
    <lineage>
        <taxon>Bacteria</taxon>
        <taxon>Pseudomonadati</taxon>
        <taxon>Pseudomonadota</taxon>
        <taxon>Alphaproteobacteria</taxon>
        <taxon>Hyphomicrobiales</taxon>
        <taxon>Methylobacteriaceae</taxon>
        <taxon>Methylobacterium</taxon>
    </lineage>
</organism>
<dbReference type="OrthoDB" id="8003386at2"/>
<evidence type="ECO:0000256" key="1">
    <source>
        <dbReference type="SAM" id="MobiDB-lite"/>
    </source>
</evidence>